<evidence type="ECO:0000313" key="5">
    <source>
        <dbReference type="Proteomes" id="UP000320475"/>
    </source>
</evidence>
<sequence>MSATTVIPAGKPVKPDSYRYRIYYLIMDAFDNCLWGLVILIIFIICIMGYHYYTQRTSASSLDSAALKYFETDPTEWDYTDYILHVISLLSPSQLRTLYFILLREQLNRAYLHSLEILSRYDINETQIDGLLSGTAAQRVHTARRLLQECREYPPIMHISSYVWLEIVPCVVHNKIAREETVSKTDKEDSAKINWIELSGSVYRTWEASNPYDDVRCFTSWKRNDGYVQK</sequence>
<gene>
    <name evidence="2" type="ORF">SeLEV6574_g07834</name>
    <name evidence="3" type="ORF">SeMB42_g06752</name>
</gene>
<proteinExistence type="predicted"/>
<dbReference type="EMBL" id="QEAM01000627">
    <property type="protein sequence ID" value="TPX37898.1"/>
    <property type="molecule type" value="Genomic_DNA"/>
</dbReference>
<dbReference type="Proteomes" id="UP000320475">
    <property type="component" value="Unassembled WGS sequence"/>
</dbReference>
<evidence type="ECO:0000256" key="1">
    <source>
        <dbReference type="SAM" id="Phobius"/>
    </source>
</evidence>
<dbReference type="EMBL" id="QEAN01000403">
    <property type="protein sequence ID" value="TPX38413.1"/>
    <property type="molecule type" value="Genomic_DNA"/>
</dbReference>
<name>A0A507CKP0_9FUNG</name>
<protein>
    <submittedName>
        <fullName evidence="3">Uncharacterized protein</fullName>
    </submittedName>
</protein>
<evidence type="ECO:0000313" key="2">
    <source>
        <dbReference type="EMBL" id="TPX37898.1"/>
    </source>
</evidence>
<reference evidence="4 5" key="1">
    <citation type="journal article" date="2019" name="Sci. Rep.">
        <title>Comparative genomics of chytrid fungi reveal insights into the obligate biotrophic and pathogenic lifestyle of Synchytrium endobioticum.</title>
        <authorList>
            <person name="van de Vossenberg B.T.L.H."/>
            <person name="Warris S."/>
            <person name="Nguyen H.D.T."/>
            <person name="van Gent-Pelzer M.P.E."/>
            <person name="Joly D.L."/>
            <person name="van de Geest H.C."/>
            <person name="Bonants P.J.M."/>
            <person name="Smith D.S."/>
            <person name="Levesque C.A."/>
            <person name="van der Lee T.A.J."/>
        </authorList>
    </citation>
    <scope>NUCLEOTIDE SEQUENCE [LARGE SCALE GENOMIC DNA]</scope>
    <source>
        <strain evidence="2 5">LEV6574</strain>
        <strain evidence="3 4">MB42</strain>
    </source>
</reference>
<keyword evidence="4" id="KW-1185">Reference proteome</keyword>
<organism evidence="3 4">
    <name type="scientific">Synchytrium endobioticum</name>
    <dbReference type="NCBI Taxonomy" id="286115"/>
    <lineage>
        <taxon>Eukaryota</taxon>
        <taxon>Fungi</taxon>
        <taxon>Fungi incertae sedis</taxon>
        <taxon>Chytridiomycota</taxon>
        <taxon>Chytridiomycota incertae sedis</taxon>
        <taxon>Chytridiomycetes</taxon>
        <taxon>Synchytriales</taxon>
        <taxon>Synchytriaceae</taxon>
        <taxon>Synchytrium</taxon>
    </lineage>
</organism>
<accession>A0A507CKP0</accession>
<evidence type="ECO:0000313" key="4">
    <source>
        <dbReference type="Proteomes" id="UP000317494"/>
    </source>
</evidence>
<keyword evidence="1" id="KW-0472">Membrane</keyword>
<keyword evidence="1" id="KW-0812">Transmembrane</keyword>
<comment type="caution">
    <text evidence="3">The sequence shown here is derived from an EMBL/GenBank/DDBJ whole genome shotgun (WGS) entry which is preliminary data.</text>
</comment>
<keyword evidence="1" id="KW-1133">Transmembrane helix</keyword>
<feature type="transmembrane region" description="Helical" evidence="1">
    <location>
        <begin position="33"/>
        <end position="53"/>
    </location>
</feature>
<dbReference type="VEuPathDB" id="FungiDB:SeMB42_g06752"/>
<evidence type="ECO:0000313" key="3">
    <source>
        <dbReference type="EMBL" id="TPX38413.1"/>
    </source>
</evidence>
<dbReference type="AlphaFoldDB" id="A0A507CKP0"/>
<dbReference type="Proteomes" id="UP000317494">
    <property type="component" value="Unassembled WGS sequence"/>
</dbReference>